<dbReference type="PATRIC" id="fig|1114856.3.peg.2637"/>
<evidence type="ECO:0000256" key="1">
    <source>
        <dbReference type="SAM" id="Phobius"/>
    </source>
</evidence>
<dbReference type="RefSeq" id="WP_006090402.1">
    <property type="nucleotide sequence ID" value="NZ_AOHW01000035.1"/>
</dbReference>
<proteinExistence type="predicted"/>
<keyword evidence="1" id="KW-0472">Membrane</keyword>
<gene>
    <name evidence="2" type="ORF">C496_12654</name>
</gene>
<keyword evidence="1" id="KW-1133">Transmembrane helix</keyword>
<dbReference type="AlphaFoldDB" id="L9VS90"/>
<dbReference type="OrthoDB" id="386028at2157"/>
<protein>
    <submittedName>
        <fullName evidence="2">Uncharacterized protein</fullName>
    </submittedName>
</protein>
<comment type="caution">
    <text evidence="2">The sequence shown here is derived from an EMBL/GenBank/DDBJ whole genome shotgun (WGS) entry which is preliminary data.</text>
</comment>
<feature type="transmembrane region" description="Helical" evidence="1">
    <location>
        <begin position="102"/>
        <end position="123"/>
    </location>
</feature>
<organism evidence="2 3">
    <name type="scientific">Natronorubrum tibetense GA33</name>
    <dbReference type="NCBI Taxonomy" id="1114856"/>
    <lineage>
        <taxon>Archaea</taxon>
        <taxon>Methanobacteriati</taxon>
        <taxon>Methanobacteriota</taxon>
        <taxon>Stenosarchaea group</taxon>
        <taxon>Halobacteria</taxon>
        <taxon>Halobacteriales</taxon>
        <taxon>Natrialbaceae</taxon>
        <taxon>Natronorubrum</taxon>
    </lineage>
</organism>
<name>L9VS90_9EURY</name>
<keyword evidence="1" id="KW-0812">Transmembrane</keyword>
<keyword evidence="3" id="KW-1185">Reference proteome</keyword>
<feature type="transmembrane region" description="Helical" evidence="1">
    <location>
        <begin position="18"/>
        <end position="38"/>
    </location>
</feature>
<evidence type="ECO:0000313" key="3">
    <source>
        <dbReference type="Proteomes" id="UP000011599"/>
    </source>
</evidence>
<dbReference type="STRING" id="1114856.GCA_000383975_02954"/>
<dbReference type="EMBL" id="AOHW01000035">
    <property type="protein sequence ID" value="ELY40004.1"/>
    <property type="molecule type" value="Genomic_DNA"/>
</dbReference>
<dbReference type="Proteomes" id="UP000011599">
    <property type="component" value="Unassembled WGS sequence"/>
</dbReference>
<sequence length="124" mass="13264">MGIHNTTGTAARIRPTSFGGLFIVCASAIVSALSYGTLAETVRIRFTVDTHYRYGPKHASTLAVLVAFPIALLGLYVGFRWLGRTLAGVDESAELRLLLDATTLAVFAAVLVAQCLIVALNLWL</sequence>
<reference evidence="2 3" key="1">
    <citation type="journal article" date="2014" name="PLoS Genet.">
        <title>Phylogenetically driven sequencing of extremely halophilic archaea reveals strategies for static and dynamic osmo-response.</title>
        <authorList>
            <person name="Becker E.A."/>
            <person name="Seitzer P.M."/>
            <person name="Tritt A."/>
            <person name="Larsen D."/>
            <person name="Krusor M."/>
            <person name="Yao A.I."/>
            <person name="Wu D."/>
            <person name="Madern D."/>
            <person name="Eisen J.A."/>
            <person name="Darling A.E."/>
            <person name="Facciotti M.T."/>
        </authorList>
    </citation>
    <scope>NUCLEOTIDE SEQUENCE [LARGE SCALE GENOMIC DNA]</scope>
    <source>
        <strain evidence="2 3">GA33</strain>
    </source>
</reference>
<feature type="transmembrane region" description="Helical" evidence="1">
    <location>
        <begin position="59"/>
        <end position="82"/>
    </location>
</feature>
<evidence type="ECO:0000313" key="2">
    <source>
        <dbReference type="EMBL" id="ELY40004.1"/>
    </source>
</evidence>
<dbReference type="eggNOG" id="arCOG13328">
    <property type="taxonomic scope" value="Archaea"/>
</dbReference>
<accession>L9VS90</accession>